<evidence type="ECO:0000313" key="3">
    <source>
        <dbReference type="EMBL" id="GAA0452211.1"/>
    </source>
</evidence>
<evidence type="ECO:0000256" key="1">
    <source>
        <dbReference type="SAM" id="MobiDB-lite"/>
    </source>
</evidence>
<dbReference type="InterPro" id="IPR057170">
    <property type="entry name" value="DUF7848"/>
</dbReference>
<dbReference type="Pfam" id="PF25232">
    <property type="entry name" value="DUF7848"/>
    <property type="match status" value="1"/>
</dbReference>
<gene>
    <name evidence="3" type="ORF">GCM10009544_13760</name>
</gene>
<name>A0ABN0ZLT6_9ACTN</name>
<feature type="compositionally biased region" description="Basic and acidic residues" evidence="1">
    <location>
        <begin position="78"/>
        <end position="96"/>
    </location>
</feature>
<reference evidence="3 4" key="1">
    <citation type="journal article" date="2019" name="Int. J. Syst. Evol. Microbiol.">
        <title>The Global Catalogue of Microorganisms (GCM) 10K type strain sequencing project: providing services to taxonomists for standard genome sequencing and annotation.</title>
        <authorList>
            <consortium name="The Broad Institute Genomics Platform"/>
            <consortium name="The Broad Institute Genome Sequencing Center for Infectious Disease"/>
            <person name="Wu L."/>
            <person name="Ma J."/>
        </authorList>
    </citation>
    <scope>NUCLEOTIDE SEQUENCE [LARGE SCALE GENOMIC DNA]</scope>
    <source>
        <strain evidence="3 4">JCM 10649</strain>
    </source>
</reference>
<protein>
    <recommendedName>
        <fullName evidence="2">DUF7848 domain-containing protein</fullName>
    </recommendedName>
</protein>
<proteinExistence type="predicted"/>
<comment type="caution">
    <text evidence="3">The sequence shown here is derived from an EMBL/GenBank/DDBJ whole genome shotgun (WGS) entry which is preliminary data.</text>
</comment>
<keyword evidence="4" id="KW-1185">Reference proteome</keyword>
<evidence type="ECO:0000259" key="2">
    <source>
        <dbReference type="Pfam" id="PF25232"/>
    </source>
</evidence>
<sequence>MTVVRSVWRFVDWVLRLDVVGSAPVFEMECTSCGAGSEASESAVEPQMWALGHAGRSGHTGFRAVHTSFFRATPAGERSGDDGRRAADCLPGDRECAGAPGLDPAPQGMPAGPPLPGGGVGVRDEVVDDALTLALAPIPWEEWREITERDLEHRLQVLWVRGADVPPVTPEFVTAGLRRIAEQATRREAEQQRLRSQPPP</sequence>
<evidence type="ECO:0000313" key="4">
    <source>
        <dbReference type="Proteomes" id="UP001499895"/>
    </source>
</evidence>
<dbReference type="EMBL" id="BAAAHB010000009">
    <property type="protein sequence ID" value="GAA0452211.1"/>
    <property type="molecule type" value="Genomic_DNA"/>
</dbReference>
<feature type="domain" description="DUF7848" evidence="2">
    <location>
        <begin position="1"/>
        <end position="76"/>
    </location>
</feature>
<organism evidence="3 4">
    <name type="scientific">Streptomyces stramineus</name>
    <dbReference type="NCBI Taxonomy" id="173861"/>
    <lineage>
        <taxon>Bacteria</taxon>
        <taxon>Bacillati</taxon>
        <taxon>Actinomycetota</taxon>
        <taxon>Actinomycetes</taxon>
        <taxon>Kitasatosporales</taxon>
        <taxon>Streptomycetaceae</taxon>
        <taxon>Streptomyces</taxon>
    </lineage>
</organism>
<accession>A0ABN0ZLT6</accession>
<feature type="region of interest" description="Disordered" evidence="1">
    <location>
        <begin position="73"/>
        <end position="122"/>
    </location>
</feature>
<dbReference type="Proteomes" id="UP001499895">
    <property type="component" value="Unassembled WGS sequence"/>
</dbReference>